<keyword evidence="2" id="KW-0812">Transmembrane</keyword>
<dbReference type="Proteomes" id="UP001230065">
    <property type="component" value="Unassembled WGS sequence"/>
</dbReference>
<accession>A0AAW8LA76</accession>
<dbReference type="EMBL" id="JAMZMF010000013">
    <property type="protein sequence ID" value="MDR0178136.1"/>
    <property type="molecule type" value="Genomic_DNA"/>
</dbReference>
<keyword evidence="2" id="KW-1133">Transmembrane helix</keyword>
<evidence type="ECO:0000256" key="2">
    <source>
        <dbReference type="SAM" id="Phobius"/>
    </source>
</evidence>
<feature type="transmembrane region" description="Helical" evidence="2">
    <location>
        <begin position="45"/>
        <end position="66"/>
    </location>
</feature>
<sequence>MSQPPVNDPNGWPAQWNPGRRHRVPPISPVTEKLVRRTAFTGSGWIVFIFCGIPGLYLLNIARLFVGEWGGAFFTALILGLLLLVPVAVAASRRTQFDADGIHARGLWSAHNAPWPRSRSGLVVQRPAKNPVLGLLIMAFAGLFIVILVFLSDGNLSPDEFPGMSLAARTHVLDSEGQVVWLAGMSRRGISRSGMERRSAAELDRIWNWAVARGYTWETDTYVNPECLRAE</sequence>
<evidence type="ECO:0000313" key="4">
    <source>
        <dbReference type="Proteomes" id="UP001230065"/>
    </source>
</evidence>
<evidence type="ECO:0000313" key="3">
    <source>
        <dbReference type="EMBL" id="MDR0178136.1"/>
    </source>
</evidence>
<dbReference type="RefSeq" id="WP_308680121.1">
    <property type="nucleotide sequence ID" value="NZ_JAMZMF010000013.1"/>
</dbReference>
<organism evidence="3 4">
    <name type="scientific">Actinomyces oris</name>
    <dbReference type="NCBI Taxonomy" id="544580"/>
    <lineage>
        <taxon>Bacteria</taxon>
        <taxon>Bacillati</taxon>
        <taxon>Actinomycetota</taxon>
        <taxon>Actinomycetes</taxon>
        <taxon>Actinomycetales</taxon>
        <taxon>Actinomycetaceae</taxon>
        <taxon>Actinomyces</taxon>
    </lineage>
</organism>
<feature type="transmembrane region" description="Helical" evidence="2">
    <location>
        <begin position="132"/>
        <end position="151"/>
    </location>
</feature>
<name>A0AAW8LA76_9ACTO</name>
<proteinExistence type="predicted"/>
<dbReference type="AlphaFoldDB" id="A0AAW8LA76"/>
<gene>
    <name evidence="3" type="ORF">RF687_09295</name>
</gene>
<comment type="caution">
    <text evidence="3">The sequence shown here is derived from an EMBL/GenBank/DDBJ whole genome shotgun (WGS) entry which is preliminary data.</text>
</comment>
<reference evidence="3" key="1">
    <citation type="submission" date="2022-06" db="EMBL/GenBank/DDBJ databases">
        <title>Draft Genome Sequences of Three Actinomyces oris Strains, Isolated from Healthy Human Feces.</title>
        <authorList>
            <person name="Ye Y."/>
            <person name="Liu C."/>
            <person name="Zhao J."/>
            <person name="Xu J."/>
            <person name="Huang H."/>
            <person name="Wang B."/>
            <person name="Wei J."/>
            <person name="Jing X."/>
        </authorList>
    </citation>
    <scope>NUCLEOTIDE SEQUENCE</scope>
    <source>
        <strain evidence="3">CNGBCC1803727</strain>
    </source>
</reference>
<feature type="transmembrane region" description="Helical" evidence="2">
    <location>
        <begin position="72"/>
        <end position="91"/>
    </location>
</feature>
<protein>
    <submittedName>
        <fullName evidence="3">Uncharacterized protein</fullName>
    </submittedName>
</protein>
<evidence type="ECO:0000256" key="1">
    <source>
        <dbReference type="SAM" id="MobiDB-lite"/>
    </source>
</evidence>
<feature type="region of interest" description="Disordered" evidence="1">
    <location>
        <begin position="1"/>
        <end position="20"/>
    </location>
</feature>
<keyword evidence="2" id="KW-0472">Membrane</keyword>